<feature type="region of interest" description="Disordered" evidence="1">
    <location>
        <begin position="49"/>
        <end position="68"/>
    </location>
</feature>
<dbReference type="PANTHER" id="PTHR41532:SF1">
    <property type="entry name" value="FIXS PROTEIN"/>
    <property type="match status" value="1"/>
</dbReference>
<reference evidence="3 4" key="1">
    <citation type="submission" date="2019-03" db="EMBL/GenBank/DDBJ databases">
        <title>Metabolic reconstructions from genomes of highly enriched 'Candidatus Accumulibacter' and 'Candidatus Competibacter' bioreactor populations.</title>
        <authorList>
            <person name="Annavajhala M.K."/>
            <person name="Welles L."/>
            <person name="Abbas B."/>
            <person name="Sorokin D."/>
            <person name="Park H."/>
            <person name="Van Loosdrecht M."/>
            <person name="Chandran K."/>
        </authorList>
    </citation>
    <scope>NUCLEOTIDE SEQUENCE [LARGE SCALE GENOMIC DNA]</scope>
    <source>
        <strain evidence="3 4">SBR_S</strain>
    </source>
</reference>
<dbReference type="InterPro" id="IPR004714">
    <property type="entry name" value="Cyt_oxidase_maturation_cbb3"/>
</dbReference>
<keyword evidence="2" id="KW-0472">Membrane</keyword>
<evidence type="ECO:0000256" key="2">
    <source>
        <dbReference type="SAM" id="Phobius"/>
    </source>
</evidence>
<protein>
    <submittedName>
        <fullName evidence="3">Cbb3-type cytochrome oxidase assembly protein CcoS</fullName>
    </submittedName>
</protein>
<dbReference type="Pfam" id="PF03597">
    <property type="entry name" value="FixS"/>
    <property type="match status" value="1"/>
</dbReference>
<accession>A0ABX1TX90</accession>
<keyword evidence="2" id="KW-0812">Transmembrane</keyword>
<keyword evidence="4" id="KW-1185">Reference proteome</keyword>
<feature type="transmembrane region" description="Helical" evidence="2">
    <location>
        <begin position="6"/>
        <end position="26"/>
    </location>
</feature>
<sequence>METLYLLIPISIVLVFLIGIAFWWSLRNGQFDDLEGPAYRVLMDDDRVTSPLEKGADPAPTEDRRGPS</sequence>
<proteinExistence type="predicted"/>
<evidence type="ECO:0000313" key="3">
    <source>
        <dbReference type="EMBL" id="NMQ27472.1"/>
    </source>
</evidence>
<dbReference type="PANTHER" id="PTHR41532">
    <property type="entry name" value="FIXS PROTEIN"/>
    <property type="match status" value="1"/>
</dbReference>
<dbReference type="RefSeq" id="WP_169065925.1">
    <property type="nucleotide sequence ID" value="NZ_SPMY01000018.1"/>
</dbReference>
<evidence type="ECO:0000313" key="4">
    <source>
        <dbReference type="Proteomes" id="UP000749010"/>
    </source>
</evidence>
<name>A0ABX1TX90_9PROT</name>
<gene>
    <name evidence="3" type="primary">ccoS</name>
    <name evidence="3" type="ORF">E4Q23_06690</name>
</gene>
<dbReference type="EMBL" id="SPMY01000018">
    <property type="protein sequence ID" value="NMQ27472.1"/>
    <property type="molecule type" value="Genomic_DNA"/>
</dbReference>
<comment type="caution">
    <text evidence="3">The sequence shown here is derived from an EMBL/GenBank/DDBJ whole genome shotgun (WGS) entry which is preliminary data.</text>
</comment>
<keyword evidence="2" id="KW-1133">Transmembrane helix</keyword>
<evidence type="ECO:0000256" key="1">
    <source>
        <dbReference type="SAM" id="MobiDB-lite"/>
    </source>
</evidence>
<dbReference type="NCBIfam" id="TIGR00847">
    <property type="entry name" value="ccoS"/>
    <property type="match status" value="1"/>
</dbReference>
<organism evidence="3 4">
    <name type="scientific">Candidatus Accumulibacter phosphatis</name>
    <dbReference type="NCBI Taxonomy" id="327160"/>
    <lineage>
        <taxon>Bacteria</taxon>
        <taxon>Pseudomonadati</taxon>
        <taxon>Pseudomonadota</taxon>
        <taxon>Betaproteobacteria</taxon>
        <taxon>Candidatus Accumulibacter</taxon>
    </lineage>
</organism>
<dbReference type="Proteomes" id="UP000749010">
    <property type="component" value="Unassembled WGS sequence"/>
</dbReference>